<reference evidence="1 2" key="1">
    <citation type="submission" date="2019-06" db="EMBL/GenBank/DDBJ databases">
        <title>Flavibacter putida gen. nov., sp. nov., a novel marine bacterium of the family Flavobacteriaceae isolated from coastal seawater.</title>
        <authorList>
            <person name="Feng X."/>
        </authorList>
    </citation>
    <scope>NUCLEOTIDE SEQUENCE [LARGE SCALE GENOMIC DNA]</scope>
    <source>
        <strain evidence="1 2">PLHSN227</strain>
    </source>
</reference>
<accession>A0A507ZQR4</accession>
<evidence type="ECO:0000313" key="2">
    <source>
        <dbReference type="Proteomes" id="UP000317169"/>
    </source>
</evidence>
<evidence type="ECO:0000313" key="1">
    <source>
        <dbReference type="EMBL" id="TQD40116.1"/>
    </source>
</evidence>
<keyword evidence="2" id="KW-1185">Reference proteome</keyword>
<dbReference type="NCBIfam" id="NF041366">
    <property type="entry name" value="GntA_guanitoxin"/>
    <property type="match status" value="1"/>
</dbReference>
<dbReference type="AlphaFoldDB" id="A0A507ZQR4"/>
<dbReference type="Pfam" id="PF08892">
    <property type="entry name" value="YqcI_YcgG"/>
    <property type="match status" value="1"/>
</dbReference>
<dbReference type="EMBL" id="VIAR01000002">
    <property type="protein sequence ID" value="TQD40116.1"/>
    <property type="molecule type" value="Genomic_DNA"/>
</dbReference>
<organism evidence="1 2">
    <name type="scientific">Haloflavibacter putidus</name>
    <dbReference type="NCBI Taxonomy" id="2576776"/>
    <lineage>
        <taxon>Bacteria</taxon>
        <taxon>Pseudomonadati</taxon>
        <taxon>Bacteroidota</taxon>
        <taxon>Flavobacteriia</taxon>
        <taxon>Flavobacteriales</taxon>
        <taxon>Flavobacteriaceae</taxon>
        <taxon>Haloflavibacter</taxon>
    </lineage>
</organism>
<dbReference type="RefSeq" id="WP_141420646.1">
    <property type="nucleotide sequence ID" value="NZ_VIAR01000002.1"/>
</dbReference>
<name>A0A507ZQR4_9FLAO</name>
<dbReference type="OrthoDB" id="283514at2"/>
<sequence>MTTSKEWFKEWILENNHPCLMAQTVFKQDHVFLKDYEGFGTQKSTDKLLEDLETYLKKYDFTDNNFFTFIACFPNDSTNSEINFEEKLWQQLNFLHQKDDCDWDETVEKNPESSNFSFSLKGRAFYIVGMHEKASRLARKTPFPTIVFNLHWQFEKLREMSTYQTVKNRIRKRDKKLQGNINPVLKDFGEDSEAKQYSGRMPEKEWKCPFHPKN</sequence>
<proteinExistence type="predicted"/>
<dbReference type="PANTHER" id="PTHR40045:SF1">
    <property type="entry name" value="YQCI_YCGG FAMILY PROTEIN"/>
    <property type="match status" value="1"/>
</dbReference>
<comment type="caution">
    <text evidence="1">The sequence shown here is derived from an EMBL/GenBank/DDBJ whole genome shotgun (WGS) entry which is preliminary data.</text>
</comment>
<dbReference type="PANTHER" id="PTHR40045">
    <property type="entry name" value="YCGG FAMILY PROTEIN"/>
    <property type="match status" value="1"/>
</dbReference>
<dbReference type="Proteomes" id="UP000317169">
    <property type="component" value="Unassembled WGS sequence"/>
</dbReference>
<gene>
    <name evidence="1" type="ORF">FKR84_02665</name>
</gene>
<dbReference type="InterPro" id="IPR014988">
    <property type="entry name" value="Uncharacterised_YqcI/YcgG"/>
</dbReference>
<protein>
    <submittedName>
        <fullName evidence="1">YqcI/YcgG family protein</fullName>
    </submittedName>
</protein>